<dbReference type="AlphaFoldDB" id="A0AAV1QHY6"/>
<comment type="caution">
    <text evidence="2">The sequence shown here is derived from an EMBL/GenBank/DDBJ whole genome shotgun (WGS) entry which is preliminary data.</text>
</comment>
<dbReference type="Proteomes" id="UP001314229">
    <property type="component" value="Unassembled WGS sequence"/>
</dbReference>
<evidence type="ECO:0000256" key="1">
    <source>
        <dbReference type="SAM" id="MobiDB-lite"/>
    </source>
</evidence>
<gene>
    <name evidence="2" type="ORF">FSCOSCO3_A028944</name>
</gene>
<name>A0AAV1QHY6_SCOSC</name>
<dbReference type="PANTHER" id="PTHR11505">
    <property type="entry name" value="L1 TRANSPOSABLE ELEMENT-RELATED"/>
    <property type="match status" value="1"/>
</dbReference>
<dbReference type="EMBL" id="CAWUFR010001051">
    <property type="protein sequence ID" value="CAK6982577.1"/>
    <property type="molecule type" value="Genomic_DNA"/>
</dbReference>
<dbReference type="Gene3D" id="3.30.70.1820">
    <property type="entry name" value="L1 transposable element, RRM domain"/>
    <property type="match status" value="1"/>
</dbReference>
<evidence type="ECO:0000313" key="2">
    <source>
        <dbReference type="EMBL" id="CAK6982577.1"/>
    </source>
</evidence>
<feature type="non-terminal residue" evidence="2">
    <location>
        <position position="172"/>
    </location>
</feature>
<feature type="region of interest" description="Disordered" evidence="1">
    <location>
        <begin position="1"/>
        <end position="43"/>
    </location>
</feature>
<reference evidence="2 3" key="1">
    <citation type="submission" date="2024-01" db="EMBL/GenBank/DDBJ databases">
        <authorList>
            <person name="Alioto T."/>
            <person name="Alioto T."/>
            <person name="Gomez Garrido J."/>
        </authorList>
    </citation>
    <scope>NUCLEOTIDE SEQUENCE [LARGE SCALE GENOMIC DNA]</scope>
</reference>
<feature type="compositionally biased region" description="Basic and acidic residues" evidence="1">
    <location>
        <begin position="16"/>
        <end position="26"/>
    </location>
</feature>
<sequence length="172" mass="19952">MDGDKNKKGGYGLRNNTERETEREADISEMPTRQDGGRKENDTLDSIREVLELGNNLDRDLGIERAHRALAPKPPSSAPPRSMVVRFLRFSVKEKLLHAAWKKERRIQNKQVYFDFDYATEVQTKRREYIPINKVVKDNGICFQSPLRRMHVFFETGPIMYNSAIQAAVDLR</sequence>
<organism evidence="2 3">
    <name type="scientific">Scomber scombrus</name>
    <name type="common">Atlantic mackerel</name>
    <name type="synonym">Scomber vernalis</name>
    <dbReference type="NCBI Taxonomy" id="13677"/>
    <lineage>
        <taxon>Eukaryota</taxon>
        <taxon>Metazoa</taxon>
        <taxon>Chordata</taxon>
        <taxon>Craniata</taxon>
        <taxon>Vertebrata</taxon>
        <taxon>Euteleostomi</taxon>
        <taxon>Actinopterygii</taxon>
        <taxon>Neopterygii</taxon>
        <taxon>Teleostei</taxon>
        <taxon>Neoteleostei</taxon>
        <taxon>Acanthomorphata</taxon>
        <taxon>Pelagiaria</taxon>
        <taxon>Scombriformes</taxon>
        <taxon>Scombridae</taxon>
        <taxon>Scomber</taxon>
    </lineage>
</organism>
<keyword evidence="3" id="KW-1185">Reference proteome</keyword>
<protein>
    <submittedName>
        <fullName evidence="2">Unnamed protein product</fullName>
    </submittedName>
</protein>
<proteinExistence type="predicted"/>
<accession>A0AAV1QHY6</accession>
<evidence type="ECO:0000313" key="3">
    <source>
        <dbReference type="Proteomes" id="UP001314229"/>
    </source>
</evidence>
<dbReference type="InterPro" id="IPR004244">
    <property type="entry name" value="Transposase_22"/>
</dbReference>